<dbReference type="GeneID" id="17250087"/>
<reference evidence="11" key="1">
    <citation type="journal article" date="2013" name="Nature">
        <title>Pan genome of the phytoplankton Emiliania underpins its global distribution.</title>
        <authorList>
            <person name="Read B.A."/>
            <person name="Kegel J."/>
            <person name="Klute M.J."/>
            <person name="Kuo A."/>
            <person name="Lefebvre S.C."/>
            <person name="Maumus F."/>
            <person name="Mayer C."/>
            <person name="Miller J."/>
            <person name="Monier A."/>
            <person name="Salamov A."/>
            <person name="Young J."/>
            <person name="Aguilar M."/>
            <person name="Claverie J.M."/>
            <person name="Frickenhaus S."/>
            <person name="Gonzalez K."/>
            <person name="Herman E.K."/>
            <person name="Lin Y.C."/>
            <person name="Napier J."/>
            <person name="Ogata H."/>
            <person name="Sarno A.F."/>
            <person name="Shmutz J."/>
            <person name="Schroeder D."/>
            <person name="de Vargas C."/>
            <person name="Verret F."/>
            <person name="von Dassow P."/>
            <person name="Valentin K."/>
            <person name="Van de Peer Y."/>
            <person name="Wheeler G."/>
            <person name="Dacks J.B."/>
            <person name="Delwiche C.F."/>
            <person name="Dyhrman S.T."/>
            <person name="Glockner G."/>
            <person name="John U."/>
            <person name="Richards T."/>
            <person name="Worden A.Z."/>
            <person name="Zhang X."/>
            <person name="Grigoriev I.V."/>
            <person name="Allen A.E."/>
            <person name="Bidle K."/>
            <person name="Borodovsky M."/>
            <person name="Bowler C."/>
            <person name="Brownlee C."/>
            <person name="Cock J.M."/>
            <person name="Elias M."/>
            <person name="Gladyshev V.N."/>
            <person name="Groth M."/>
            <person name="Guda C."/>
            <person name="Hadaegh A."/>
            <person name="Iglesias-Rodriguez M.D."/>
            <person name="Jenkins J."/>
            <person name="Jones B.M."/>
            <person name="Lawson T."/>
            <person name="Leese F."/>
            <person name="Lindquist E."/>
            <person name="Lobanov A."/>
            <person name="Lomsadze A."/>
            <person name="Malik S.B."/>
            <person name="Marsh M.E."/>
            <person name="Mackinder L."/>
            <person name="Mock T."/>
            <person name="Mueller-Roeber B."/>
            <person name="Pagarete A."/>
            <person name="Parker M."/>
            <person name="Probert I."/>
            <person name="Quesneville H."/>
            <person name="Raines C."/>
            <person name="Rensing S.A."/>
            <person name="Riano-Pachon D.M."/>
            <person name="Richier S."/>
            <person name="Rokitta S."/>
            <person name="Shiraiwa Y."/>
            <person name="Soanes D.M."/>
            <person name="van der Giezen M."/>
            <person name="Wahlund T.M."/>
            <person name="Williams B."/>
            <person name="Wilson W."/>
            <person name="Wolfe G."/>
            <person name="Wurch L.L."/>
        </authorList>
    </citation>
    <scope>NUCLEOTIDE SEQUENCE</scope>
</reference>
<dbReference type="EnsemblProtists" id="EOD03957">
    <property type="protein sequence ID" value="EOD03957"/>
    <property type="gene ID" value="EMIHUDRAFT_417253"/>
</dbReference>
<proteinExistence type="inferred from homology"/>
<reference evidence="10" key="2">
    <citation type="submission" date="2024-10" db="UniProtKB">
        <authorList>
            <consortium name="EnsemblProtists"/>
        </authorList>
    </citation>
    <scope>IDENTIFICATION</scope>
</reference>
<comment type="subcellular location">
    <subcellularLocation>
        <location evidence="1 5">Membrane</location>
        <topology evidence="1 5">Multi-pass membrane protein</topology>
    </subcellularLocation>
</comment>
<evidence type="ECO:0000256" key="7">
    <source>
        <dbReference type="SAM" id="Phobius"/>
    </source>
</evidence>
<dbReference type="HOGENOM" id="CLU_036138_7_2_1"/>
<dbReference type="PANTHER" id="PTHR12428">
    <property type="entry name" value="OXA1"/>
    <property type="match status" value="1"/>
</dbReference>
<dbReference type="RefSeq" id="XP_005756386.1">
    <property type="nucleotide sequence ID" value="XM_005756329.1"/>
</dbReference>
<dbReference type="GO" id="GO:0051205">
    <property type="term" value="P:protein insertion into membrane"/>
    <property type="evidence" value="ECO:0007669"/>
    <property type="project" value="TreeGrafter"/>
</dbReference>
<evidence type="ECO:0000256" key="6">
    <source>
        <dbReference type="SAM" id="MobiDB-lite"/>
    </source>
</evidence>
<feature type="domain" description="Membrane insertase YidC/Oxa/ALB C-terminal" evidence="9">
    <location>
        <begin position="114"/>
        <end position="323"/>
    </location>
</feature>
<sequence length="423" mass="44481">MSSVRSSSSALLLSLALPLAAGFSATARPQLTRGALASGLSHAAPAQLGRTGGASMLADGFASLLADAAILLPDDAAASAGAAAAEAAQEGWFDLIVIRPFEYAIEQLASVAGYGPAIIIFTLGIKLLLFPLTKQQIESTQKMQAIGPAAKALQEKYRDRDPARLNVELQKLYQDNEVNPLAGCLPAFAQIPLFIGLYRSLLLLAKEDKLEQPFLWLPSLEGPVADYQQGIGWLTEWVNGAPKFGWADTAAYLVLPVLLVLSQYASMELLTPKSDDPAQAQSQAILKFLPLMIGWFSLNVPSGLGLYWLTNNIVTTASTLAIRAMAPKVEIKVAGGSGGAAATMEPTATKGFGGRRFGEVIESEGEGGAKIKIKPPGAAAVVEATVAESVTEATAVEATPVVDAAVSEAPRKTTKKKKKKKRN</sequence>
<evidence type="ECO:0000256" key="5">
    <source>
        <dbReference type="RuleBase" id="RU003945"/>
    </source>
</evidence>
<dbReference type="GO" id="GO:0016020">
    <property type="term" value="C:membrane"/>
    <property type="evidence" value="ECO:0007669"/>
    <property type="project" value="UniProtKB-SubCell"/>
</dbReference>
<feature type="compositionally biased region" description="Basic residues" evidence="6">
    <location>
        <begin position="412"/>
        <end position="423"/>
    </location>
</feature>
<dbReference type="PANTHER" id="PTHR12428:SF14">
    <property type="entry name" value="ALBINO3-LIKE PROTEIN 1, CHLOROPLASTIC"/>
    <property type="match status" value="1"/>
</dbReference>
<dbReference type="KEGG" id="ehx:EMIHUDRAFT_417253"/>
<feature type="signal peptide" evidence="8">
    <location>
        <begin position="1"/>
        <end position="22"/>
    </location>
</feature>
<evidence type="ECO:0000259" key="9">
    <source>
        <dbReference type="Pfam" id="PF02096"/>
    </source>
</evidence>
<dbReference type="InterPro" id="IPR028055">
    <property type="entry name" value="YidC/Oxa/ALB_C"/>
</dbReference>
<feature type="transmembrane region" description="Helical" evidence="7">
    <location>
        <begin position="249"/>
        <end position="267"/>
    </location>
</feature>
<dbReference type="eggNOG" id="KOG1239">
    <property type="taxonomic scope" value="Eukaryota"/>
</dbReference>
<feature type="transmembrane region" description="Helical" evidence="7">
    <location>
        <begin position="288"/>
        <end position="309"/>
    </location>
</feature>
<keyword evidence="11" id="KW-1185">Reference proteome</keyword>
<comment type="similarity">
    <text evidence="5">Belongs to the OXA1/ALB3/YidC family.</text>
</comment>
<dbReference type="Pfam" id="PF02096">
    <property type="entry name" value="60KD_IMP"/>
    <property type="match status" value="1"/>
</dbReference>
<dbReference type="AlphaFoldDB" id="A0A0D3HY72"/>
<dbReference type="PaxDb" id="2903-EOD03957"/>
<evidence type="ECO:0000256" key="2">
    <source>
        <dbReference type="ARBA" id="ARBA00022692"/>
    </source>
</evidence>
<dbReference type="GO" id="GO:0032977">
    <property type="term" value="F:membrane insertase activity"/>
    <property type="evidence" value="ECO:0007669"/>
    <property type="project" value="InterPro"/>
</dbReference>
<evidence type="ECO:0000256" key="1">
    <source>
        <dbReference type="ARBA" id="ARBA00004141"/>
    </source>
</evidence>
<evidence type="ECO:0000313" key="11">
    <source>
        <dbReference type="Proteomes" id="UP000013827"/>
    </source>
</evidence>
<organism evidence="10 11">
    <name type="scientific">Emiliania huxleyi (strain CCMP1516)</name>
    <dbReference type="NCBI Taxonomy" id="280463"/>
    <lineage>
        <taxon>Eukaryota</taxon>
        <taxon>Haptista</taxon>
        <taxon>Haptophyta</taxon>
        <taxon>Prymnesiophyceae</taxon>
        <taxon>Isochrysidales</taxon>
        <taxon>Noelaerhabdaceae</taxon>
        <taxon>Emiliania</taxon>
    </lineage>
</organism>
<dbReference type="NCBIfam" id="TIGR03592">
    <property type="entry name" value="yidC_oxa1_cterm"/>
    <property type="match status" value="1"/>
</dbReference>
<dbReference type="InterPro" id="IPR001708">
    <property type="entry name" value="YidC/ALB3/OXA1/COX18"/>
</dbReference>
<accession>A0A0D3HY72</accession>
<evidence type="ECO:0000256" key="4">
    <source>
        <dbReference type="ARBA" id="ARBA00023136"/>
    </source>
</evidence>
<keyword evidence="4 7" id="KW-0472">Membrane</keyword>
<dbReference type="CDD" id="cd20070">
    <property type="entry name" value="5TM_YidC_Alb3"/>
    <property type="match status" value="1"/>
</dbReference>
<feature type="transmembrane region" description="Helical" evidence="7">
    <location>
        <begin position="111"/>
        <end position="133"/>
    </location>
</feature>
<protein>
    <recommendedName>
        <fullName evidence="9">Membrane insertase YidC/Oxa/ALB C-terminal domain-containing protein</fullName>
    </recommendedName>
</protein>
<keyword evidence="8" id="KW-0732">Signal</keyword>
<dbReference type="STRING" id="2903.R1B4G1"/>
<evidence type="ECO:0000313" key="10">
    <source>
        <dbReference type="EnsemblProtists" id="EOD03957"/>
    </source>
</evidence>
<name>A0A0D3HY72_EMIH1</name>
<evidence type="ECO:0000256" key="3">
    <source>
        <dbReference type="ARBA" id="ARBA00022989"/>
    </source>
</evidence>
<dbReference type="Proteomes" id="UP000013827">
    <property type="component" value="Unassembled WGS sequence"/>
</dbReference>
<keyword evidence="3 7" id="KW-1133">Transmembrane helix</keyword>
<feature type="region of interest" description="Disordered" evidence="6">
    <location>
        <begin position="402"/>
        <end position="423"/>
    </location>
</feature>
<feature type="chain" id="PRO_5044290842" description="Membrane insertase YidC/Oxa/ALB C-terminal domain-containing protein" evidence="8">
    <location>
        <begin position="23"/>
        <end position="423"/>
    </location>
</feature>
<keyword evidence="2 5" id="KW-0812">Transmembrane</keyword>
<dbReference type="InterPro" id="IPR047196">
    <property type="entry name" value="YidC_ALB_C"/>
</dbReference>
<evidence type="ECO:0000256" key="8">
    <source>
        <dbReference type="SAM" id="SignalP"/>
    </source>
</evidence>